<dbReference type="Proteomes" id="UP000030687">
    <property type="component" value="Unassembled WGS sequence"/>
</dbReference>
<accession>V4SIZ9</accession>
<name>V4SIZ9_CITCL</name>
<dbReference type="InterPro" id="IPR019180">
    <property type="entry name" value="Oxidoreductase-like_N"/>
</dbReference>
<dbReference type="AlphaFoldDB" id="V4SIZ9"/>
<dbReference type="PANTHER" id="PTHR21193:SF3">
    <property type="entry name" value="OXIDOREDUCTASE-LIKE DOMAIN-CONTAINING PROTEIN 1"/>
    <property type="match status" value="1"/>
</dbReference>
<evidence type="ECO:0000313" key="4">
    <source>
        <dbReference type="Proteomes" id="UP000030687"/>
    </source>
</evidence>
<proteinExistence type="predicted"/>
<feature type="compositionally biased region" description="Basic and acidic residues" evidence="1">
    <location>
        <begin position="75"/>
        <end position="94"/>
    </location>
</feature>
<dbReference type="KEGG" id="cic:CICLE_v10026716mg"/>
<dbReference type="STRING" id="85681.V4SIZ9"/>
<evidence type="ECO:0000313" key="3">
    <source>
        <dbReference type="EMBL" id="ESR38805.1"/>
    </source>
</evidence>
<evidence type="ECO:0000259" key="2">
    <source>
        <dbReference type="Pfam" id="PF09791"/>
    </source>
</evidence>
<feature type="domain" description="Oxidoreductase-like" evidence="2">
    <location>
        <begin position="98"/>
        <end position="132"/>
    </location>
</feature>
<sequence>MEAAVQSHNYHHSASPIANHIGAKTESARTSTHVAFAMRLRPDITKTKTIVNSKISRFQDFCLNAVPKHMATTESNREPVKEENIKIKEEEQKSTKMLPPPPEKPEPGDCCGSGCVRCVWDVYYEELEAYDKLYKCDSNDSKSNFD</sequence>
<dbReference type="OrthoDB" id="1856718at2759"/>
<keyword evidence="4" id="KW-1185">Reference proteome</keyword>
<dbReference type="PANTHER" id="PTHR21193">
    <property type="entry name" value="OXIDOREDUCTASE-LIKE DOMAIN-CONTAINING PROTEIN 1"/>
    <property type="match status" value="1"/>
</dbReference>
<dbReference type="Gramene" id="ESR38805">
    <property type="protein sequence ID" value="ESR38805"/>
    <property type="gene ID" value="CICLE_v10026716mg"/>
</dbReference>
<dbReference type="eggNOG" id="KOG4690">
    <property type="taxonomic scope" value="Eukaryota"/>
</dbReference>
<protein>
    <recommendedName>
        <fullName evidence="2">Oxidoreductase-like domain-containing protein</fullName>
    </recommendedName>
</protein>
<gene>
    <name evidence="3" type="ORF">CICLE_v10026716mg</name>
</gene>
<dbReference type="EMBL" id="KI536925">
    <property type="protein sequence ID" value="ESR38805.1"/>
    <property type="molecule type" value="Genomic_DNA"/>
</dbReference>
<evidence type="ECO:0000256" key="1">
    <source>
        <dbReference type="SAM" id="MobiDB-lite"/>
    </source>
</evidence>
<dbReference type="InterPro" id="IPR039251">
    <property type="entry name" value="OXLD1"/>
</dbReference>
<feature type="region of interest" description="Disordered" evidence="1">
    <location>
        <begin position="1"/>
        <end position="26"/>
    </location>
</feature>
<reference evidence="3 4" key="1">
    <citation type="submission" date="2013-10" db="EMBL/GenBank/DDBJ databases">
        <authorList>
            <consortium name="International Citrus Genome Consortium"/>
            <person name="Jenkins J."/>
            <person name="Schmutz J."/>
            <person name="Prochnik S."/>
            <person name="Rokhsar D."/>
            <person name="Gmitter F."/>
            <person name="Ollitrault P."/>
            <person name="Machado M."/>
            <person name="Talon M."/>
            <person name="Wincker P."/>
            <person name="Jaillon O."/>
            <person name="Morgante M."/>
        </authorList>
    </citation>
    <scope>NUCLEOTIDE SEQUENCE</scope>
    <source>
        <strain evidence="4">cv. Clemenules</strain>
    </source>
</reference>
<organism evidence="3 4">
    <name type="scientific">Citrus clementina</name>
    <name type="common">Clementine</name>
    <name type="synonym">Citrus deliciosa x Citrus sinensis</name>
    <dbReference type="NCBI Taxonomy" id="85681"/>
    <lineage>
        <taxon>Eukaryota</taxon>
        <taxon>Viridiplantae</taxon>
        <taxon>Streptophyta</taxon>
        <taxon>Embryophyta</taxon>
        <taxon>Tracheophyta</taxon>
        <taxon>Spermatophyta</taxon>
        <taxon>Magnoliopsida</taxon>
        <taxon>eudicotyledons</taxon>
        <taxon>Gunneridae</taxon>
        <taxon>Pentapetalae</taxon>
        <taxon>rosids</taxon>
        <taxon>malvids</taxon>
        <taxon>Sapindales</taxon>
        <taxon>Rutaceae</taxon>
        <taxon>Aurantioideae</taxon>
        <taxon>Citrus</taxon>
    </lineage>
</organism>
<dbReference type="Pfam" id="PF09791">
    <property type="entry name" value="Oxidored-like"/>
    <property type="match status" value="1"/>
</dbReference>
<dbReference type="InParanoid" id="V4SIZ9"/>
<feature type="region of interest" description="Disordered" evidence="1">
    <location>
        <begin position="72"/>
        <end position="109"/>
    </location>
</feature>